<dbReference type="RefSeq" id="XP_021858996.1">
    <property type="nucleotide sequence ID" value="XM_022003304.2"/>
</dbReference>
<dbReference type="GeneID" id="110798146"/>
<evidence type="ECO:0000256" key="1">
    <source>
        <dbReference type="SAM" id="MobiDB-lite"/>
    </source>
</evidence>
<dbReference type="OrthoDB" id="1914474at2759"/>
<evidence type="ECO:0000313" key="2">
    <source>
        <dbReference type="Proteomes" id="UP000813463"/>
    </source>
</evidence>
<feature type="region of interest" description="Disordered" evidence="1">
    <location>
        <begin position="150"/>
        <end position="199"/>
    </location>
</feature>
<dbReference type="Proteomes" id="UP000813463">
    <property type="component" value="Chromosome 6"/>
</dbReference>
<dbReference type="InterPro" id="IPR053346">
    <property type="entry name" value="Fra_a_1-associated"/>
</dbReference>
<name>A0A9R0J0I7_SPIOL</name>
<reference evidence="3" key="2">
    <citation type="submission" date="2025-08" db="UniProtKB">
        <authorList>
            <consortium name="RefSeq"/>
        </authorList>
    </citation>
    <scope>IDENTIFICATION</scope>
    <source>
        <tissue evidence="3">Leaf</tissue>
    </source>
</reference>
<feature type="region of interest" description="Disordered" evidence="1">
    <location>
        <begin position="1"/>
        <end position="40"/>
    </location>
</feature>
<gene>
    <name evidence="3" type="primary">LOC110798146</name>
</gene>
<reference evidence="2" key="1">
    <citation type="journal article" date="2021" name="Nat. Commun.">
        <title>Genomic analyses provide insights into spinach domestication and the genetic basis of agronomic traits.</title>
        <authorList>
            <person name="Cai X."/>
            <person name="Sun X."/>
            <person name="Xu C."/>
            <person name="Sun H."/>
            <person name="Wang X."/>
            <person name="Ge C."/>
            <person name="Zhang Z."/>
            <person name="Wang Q."/>
            <person name="Fei Z."/>
            <person name="Jiao C."/>
            <person name="Wang Q."/>
        </authorList>
    </citation>
    <scope>NUCLEOTIDE SEQUENCE [LARGE SCALE GENOMIC DNA]</scope>
    <source>
        <strain evidence="2">cv. Varoflay</strain>
    </source>
</reference>
<keyword evidence="2" id="KW-1185">Reference proteome</keyword>
<feature type="compositionally biased region" description="Basic and acidic residues" evidence="1">
    <location>
        <begin position="164"/>
        <end position="179"/>
    </location>
</feature>
<dbReference type="PANTHER" id="PTHR35722">
    <property type="entry name" value="MAL D 1-ASSOCIATED PROTEIN"/>
    <property type="match status" value="1"/>
</dbReference>
<feature type="region of interest" description="Disordered" evidence="1">
    <location>
        <begin position="85"/>
        <end position="109"/>
    </location>
</feature>
<evidence type="ECO:0000313" key="3">
    <source>
        <dbReference type="RefSeq" id="XP_021858996.1"/>
    </source>
</evidence>
<proteinExistence type="predicted"/>
<dbReference type="AlphaFoldDB" id="A0A9R0J0I7"/>
<protein>
    <submittedName>
        <fullName evidence="3">Fra a 1-associated protein</fullName>
    </submittedName>
</protein>
<sequence length="199" mass="22295">MGWVWRDDDDEPSNYSNSFDTADYLNPNSNPSSDSGDRCSTRRIVQSKCNTDEVEPGKFIRKCEKTEQILKDCVGKPTEIVQSNKEYTEEDVTDEMKKGSSLSSSDMMRPFEFPGLRSDIEGIERNFFGGISRFFEAAEAMTNEFSRLMDDQSLFGGSSSSSSRRQEIPIEGHVLKEPKTIPNNSDSGDVDLSGLARDV</sequence>
<organism evidence="2 3">
    <name type="scientific">Spinacia oleracea</name>
    <name type="common">Spinach</name>
    <dbReference type="NCBI Taxonomy" id="3562"/>
    <lineage>
        <taxon>Eukaryota</taxon>
        <taxon>Viridiplantae</taxon>
        <taxon>Streptophyta</taxon>
        <taxon>Embryophyta</taxon>
        <taxon>Tracheophyta</taxon>
        <taxon>Spermatophyta</taxon>
        <taxon>Magnoliopsida</taxon>
        <taxon>eudicotyledons</taxon>
        <taxon>Gunneridae</taxon>
        <taxon>Pentapetalae</taxon>
        <taxon>Caryophyllales</taxon>
        <taxon>Chenopodiaceae</taxon>
        <taxon>Chenopodioideae</taxon>
        <taxon>Anserineae</taxon>
        <taxon>Spinacia</taxon>
    </lineage>
</organism>
<dbReference type="PANTHER" id="PTHR35722:SF1">
    <property type="entry name" value="MAL D 1-ASSOCIATED PROTEIN"/>
    <property type="match status" value="1"/>
</dbReference>
<accession>A0A9R0J0I7</accession>
<dbReference type="KEGG" id="soe:110798146"/>